<evidence type="ECO:0000313" key="1">
    <source>
        <dbReference type="EMBL" id="UTC24530.1"/>
    </source>
</evidence>
<dbReference type="Pfam" id="PF01116">
    <property type="entry name" value="F_bP_aldolase"/>
    <property type="match status" value="1"/>
</dbReference>
<dbReference type="InterPro" id="IPR000771">
    <property type="entry name" value="FBA_II"/>
</dbReference>
<dbReference type="NCBIfam" id="TIGR00167">
    <property type="entry name" value="cbbA"/>
    <property type="match status" value="1"/>
</dbReference>
<reference evidence="1 2" key="1">
    <citation type="journal article" date="2022" name="Nat. Microbiol.">
        <title>The microbiome of a bacterivorous marine choanoflagellate contains a resource-demanding obligate bacterial associate.</title>
        <authorList>
            <person name="Needham D.M."/>
            <person name="Poirier C."/>
            <person name="Bachy C."/>
            <person name="George E.E."/>
            <person name="Wilken S."/>
            <person name="Yung C.C.M."/>
            <person name="Limardo A.J."/>
            <person name="Morando M."/>
            <person name="Sudek L."/>
            <person name="Malmstrom R.R."/>
            <person name="Keeling P.J."/>
            <person name="Santoro A.E."/>
            <person name="Worden A.Z."/>
        </authorList>
    </citation>
    <scope>NUCLEOTIDE SEQUENCE [LARGE SCALE GENOMIC DNA]</scope>
    <source>
        <strain evidence="1 2">Comchoano-1</strain>
    </source>
</reference>
<dbReference type="Gene3D" id="3.20.20.70">
    <property type="entry name" value="Aldolase class I"/>
    <property type="match status" value="1"/>
</dbReference>
<gene>
    <name evidence="1" type="ORF">MMH89_04780</name>
</gene>
<dbReference type="EMBL" id="CP092900">
    <property type="protein sequence ID" value="UTC24530.1"/>
    <property type="molecule type" value="Genomic_DNA"/>
</dbReference>
<dbReference type="PANTHER" id="PTHR30304:SF0">
    <property type="entry name" value="D-TAGATOSE-1,6-BISPHOSPHATE ALDOLASE SUBUNIT GATY-RELATED"/>
    <property type="match status" value="1"/>
</dbReference>
<organism evidence="1 2">
    <name type="scientific">Candidatus Comchoanobacter bicostacola</name>
    <dbReference type="NCBI Taxonomy" id="2919598"/>
    <lineage>
        <taxon>Bacteria</taxon>
        <taxon>Pseudomonadati</taxon>
        <taxon>Pseudomonadota</taxon>
        <taxon>Gammaproteobacteria</taxon>
        <taxon>Candidatus Comchoanobacterales</taxon>
        <taxon>Candidatus Comchoanobacteraceae</taxon>
        <taxon>Candidatus Comchoanobacter</taxon>
    </lineage>
</organism>
<evidence type="ECO:0000313" key="2">
    <source>
        <dbReference type="Proteomes" id="UP001055955"/>
    </source>
</evidence>
<dbReference type="SUPFAM" id="SSF51569">
    <property type="entry name" value="Aldolase"/>
    <property type="match status" value="1"/>
</dbReference>
<accession>A0ABY5DK48</accession>
<dbReference type="PANTHER" id="PTHR30304">
    <property type="entry name" value="D-TAGATOSE-1,6-BISPHOSPHATE ALDOLASE"/>
    <property type="match status" value="1"/>
</dbReference>
<protein>
    <submittedName>
        <fullName evidence="1">Ketose-bisphosphate aldolase</fullName>
    </submittedName>
</protein>
<dbReference type="InterPro" id="IPR013785">
    <property type="entry name" value="Aldolase_TIM"/>
</dbReference>
<dbReference type="CDD" id="cd00947">
    <property type="entry name" value="TBP_aldolase_IIB"/>
    <property type="match status" value="1"/>
</dbReference>
<dbReference type="PIRSF" id="PIRSF001359">
    <property type="entry name" value="F_bP_aldolase_II"/>
    <property type="match status" value="1"/>
</dbReference>
<dbReference type="Proteomes" id="UP001055955">
    <property type="component" value="Chromosome"/>
</dbReference>
<sequence length="340" mass="37053">MSLVTLRTLLDHAQKNEYAIPAFNINFLEQAAAVIDAAIEANSPAIIQLSSGGVNYAPQWFYRGLYAYAKQAPIPVCIHRDHTYEYAEFLEALNSGLFTSIMIDGSITKSGLPRSFNENVKITQSAIKLAQEKGISIEGELGCLGALDSGASGEEDGHKASRLLTQSELLTDPEEARLFVQKTKVDALAVAIGTSHGAYKFSKPPTEQLLSIAQVKKIHAAIPEQHLVLHGCSSVDTATLKSINHHGGQIKETYGVPVASICEAIPFGVRKVNIDTDLRLACTEKIRKYLCQNPEQFDPRNYLAASQEAMQKLCVDRYLSFGSQGQAQNIMSQLDEAITA</sequence>
<proteinExistence type="predicted"/>
<dbReference type="InterPro" id="IPR050246">
    <property type="entry name" value="Class_II_FBP_aldolase"/>
</dbReference>
<dbReference type="RefSeq" id="WP_258568314.1">
    <property type="nucleotide sequence ID" value="NZ_CP092900.1"/>
</dbReference>
<name>A0ABY5DK48_9GAMM</name>
<keyword evidence="2" id="KW-1185">Reference proteome</keyword>